<dbReference type="SUPFAM" id="SSF57716">
    <property type="entry name" value="Glucocorticoid receptor-like (DNA-binding domain)"/>
    <property type="match status" value="1"/>
</dbReference>
<reference evidence="7 8" key="1">
    <citation type="journal article" date="2010" name="Science">
        <title>Genomic comparison of the ants Camponotus floridanus and Harpegnathos saltator.</title>
        <authorList>
            <person name="Bonasio R."/>
            <person name="Zhang G."/>
            <person name="Ye C."/>
            <person name="Mutti N.S."/>
            <person name="Fang X."/>
            <person name="Qin N."/>
            <person name="Donahue G."/>
            <person name="Yang P."/>
            <person name="Li Q."/>
            <person name="Li C."/>
            <person name="Zhang P."/>
            <person name="Huang Z."/>
            <person name="Berger S.L."/>
            <person name="Reinberg D."/>
            <person name="Wang J."/>
            <person name="Liebig J."/>
        </authorList>
    </citation>
    <scope>NUCLEOTIDE SEQUENCE [LARGE SCALE GENOMIC DNA]</scope>
    <source>
        <strain evidence="8">C129</strain>
    </source>
</reference>
<dbReference type="PROSITE" id="PS50950">
    <property type="entry name" value="ZF_THAP"/>
    <property type="match status" value="1"/>
</dbReference>
<feature type="domain" description="THAP-type" evidence="6">
    <location>
        <begin position="1"/>
        <end position="48"/>
    </location>
</feature>
<keyword evidence="3" id="KW-0862">Zinc</keyword>
<evidence type="ECO:0000259" key="6">
    <source>
        <dbReference type="PROSITE" id="PS50950"/>
    </source>
</evidence>
<dbReference type="Proteomes" id="UP000000311">
    <property type="component" value="Unassembled WGS sequence"/>
</dbReference>
<keyword evidence="2 5" id="KW-0863">Zinc-finger</keyword>
<evidence type="ECO:0000256" key="1">
    <source>
        <dbReference type="ARBA" id="ARBA00022723"/>
    </source>
</evidence>
<evidence type="ECO:0000256" key="5">
    <source>
        <dbReference type="PROSITE-ProRule" id="PRU00309"/>
    </source>
</evidence>
<dbReference type="GO" id="GO:0008270">
    <property type="term" value="F:zinc ion binding"/>
    <property type="evidence" value="ECO:0007669"/>
    <property type="project" value="UniProtKB-KW"/>
</dbReference>
<protein>
    <recommendedName>
        <fullName evidence="6">THAP-type domain-containing protein</fullName>
    </recommendedName>
</protein>
<sequence length="48" mass="5590">CAAEFCNNSSAKRYVIKIFPKNAACRATWIKNINQKNWMPTNQSYFCD</sequence>
<dbReference type="GO" id="GO:0003677">
    <property type="term" value="F:DNA binding"/>
    <property type="evidence" value="ECO:0007669"/>
    <property type="project" value="UniProtKB-UniRule"/>
</dbReference>
<keyword evidence="8" id="KW-1185">Reference proteome</keyword>
<dbReference type="EMBL" id="GL438174">
    <property type="protein sequence ID" value="EFN69447.1"/>
    <property type="molecule type" value="Genomic_DNA"/>
</dbReference>
<keyword evidence="4 5" id="KW-0238">DNA-binding</keyword>
<accession>E2AAU2</accession>
<organism evidence="8">
    <name type="scientific">Camponotus floridanus</name>
    <name type="common">Florida carpenter ant</name>
    <dbReference type="NCBI Taxonomy" id="104421"/>
    <lineage>
        <taxon>Eukaryota</taxon>
        <taxon>Metazoa</taxon>
        <taxon>Ecdysozoa</taxon>
        <taxon>Arthropoda</taxon>
        <taxon>Hexapoda</taxon>
        <taxon>Insecta</taxon>
        <taxon>Pterygota</taxon>
        <taxon>Neoptera</taxon>
        <taxon>Endopterygota</taxon>
        <taxon>Hymenoptera</taxon>
        <taxon>Apocrita</taxon>
        <taxon>Aculeata</taxon>
        <taxon>Formicoidea</taxon>
        <taxon>Formicidae</taxon>
        <taxon>Formicinae</taxon>
        <taxon>Camponotus</taxon>
    </lineage>
</organism>
<proteinExistence type="predicted"/>
<feature type="non-terminal residue" evidence="7">
    <location>
        <position position="1"/>
    </location>
</feature>
<evidence type="ECO:0000256" key="2">
    <source>
        <dbReference type="ARBA" id="ARBA00022771"/>
    </source>
</evidence>
<dbReference type="InParanoid" id="E2AAU2"/>
<gene>
    <name evidence="7" type="ORF">EAG_12432</name>
</gene>
<evidence type="ECO:0000256" key="4">
    <source>
        <dbReference type="ARBA" id="ARBA00023125"/>
    </source>
</evidence>
<name>E2AAU2_CAMFO</name>
<evidence type="ECO:0000313" key="8">
    <source>
        <dbReference type="Proteomes" id="UP000000311"/>
    </source>
</evidence>
<dbReference type="InterPro" id="IPR006612">
    <property type="entry name" value="THAP_Znf"/>
</dbReference>
<evidence type="ECO:0000313" key="7">
    <source>
        <dbReference type="EMBL" id="EFN69447.1"/>
    </source>
</evidence>
<evidence type="ECO:0000256" key="3">
    <source>
        <dbReference type="ARBA" id="ARBA00022833"/>
    </source>
</evidence>
<dbReference type="AlphaFoldDB" id="E2AAU2"/>
<feature type="non-terminal residue" evidence="7">
    <location>
        <position position="48"/>
    </location>
</feature>
<keyword evidence="1" id="KW-0479">Metal-binding</keyword>